<dbReference type="InParanoid" id="A0A4W3GQW3"/>
<dbReference type="PANTHER" id="PTHR13153:SF5">
    <property type="entry name" value="GATOR COMPLEX PROTEIN NPRL3"/>
    <property type="match status" value="1"/>
</dbReference>
<evidence type="ECO:0000256" key="1">
    <source>
        <dbReference type="RuleBase" id="RU368069"/>
    </source>
</evidence>
<keyword evidence="3" id="KW-1185">Reference proteome</keyword>
<reference evidence="3" key="1">
    <citation type="journal article" date="2006" name="Science">
        <title>Ancient noncoding elements conserved in the human genome.</title>
        <authorList>
            <person name="Venkatesh B."/>
            <person name="Kirkness E.F."/>
            <person name="Loh Y.H."/>
            <person name="Halpern A.L."/>
            <person name="Lee A.P."/>
            <person name="Johnson J."/>
            <person name="Dandona N."/>
            <person name="Viswanathan L.D."/>
            <person name="Tay A."/>
            <person name="Venter J.C."/>
            <person name="Strausberg R.L."/>
            <person name="Brenner S."/>
        </authorList>
    </citation>
    <scope>NUCLEOTIDE SEQUENCE [LARGE SCALE GENOMIC DNA]</scope>
</reference>
<dbReference type="GO" id="GO:0010508">
    <property type="term" value="P:positive regulation of autophagy"/>
    <property type="evidence" value="ECO:0007669"/>
    <property type="project" value="TreeGrafter"/>
</dbReference>
<dbReference type="GO" id="GO:0034198">
    <property type="term" value="P:cellular response to amino acid starvation"/>
    <property type="evidence" value="ECO:0007669"/>
    <property type="project" value="UniProtKB-UniRule"/>
</dbReference>
<dbReference type="GeneTree" id="ENSGT00390000015916"/>
<organism evidence="2 3">
    <name type="scientific">Callorhinchus milii</name>
    <name type="common">Ghost shark</name>
    <dbReference type="NCBI Taxonomy" id="7868"/>
    <lineage>
        <taxon>Eukaryota</taxon>
        <taxon>Metazoa</taxon>
        <taxon>Chordata</taxon>
        <taxon>Craniata</taxon>
        <taxon>Vertebrata</taxon>
        <taxon>Chondrichthyes</taxon>
        <taxon>Holocephali</taxon>
        <taxon>Chimaeriformes</taxon>
        <taxon>Callorhinchidae</taxon>
        <taxon>Callorhinchus</taxon>
    </lineage>
</organism>
<reference evidence="3" key="3">
    <citation type="journal article" date="2014" name="Nature">
        <title>Elephant shark genome provides unique insights into gnathostome evolution.</title>
        <authorList>
            <consortium name="International Elephant Shark Genome Sequencing Consortium"/>
            <person name="Venkatesh B."/>
            <person name="Lee A.P."/>
            <person name="Ravi V."/>
            <person name="Maurya A.K."/>
            <person name="Lian M.M."/>
            <person name="Swann J.B."/>
            <person name="Ohta Y."/>
            <person name="Flajnik M.F."/>
            <person name="Sutoh Y."/>
            <person name="Kasahara M."/>
            <person name="Hoon S."/>
            <person name="Gangu V."/>
            <person name="Roy S.W."/>
            <person name="Irimia M."/>
            <person name="Korzh V."/>
            <person name="Kondrychyn I."/>
            <person name="Lim Z.W."/>
            <person name="Tay B.H."/>
            <person name="Tohari S."/>
            <person name="Kong K.W."/>
            <person name="Ho S."/>
            <person name="Lorente-Galdos B."/>
            <person name="Quilez J."/>
            <person name="Marques-Bonet T."/>
            <person name="Raney B.J."/>
            <person name="Ingham P.W."/>
            <person name="Tay A."/>
            <person name="Hillier L.W."/>
            <person name="Minx P."/>
            <person name="Boehm T."/>
            <person name="Wilson R.K."/>
            <person name="Brenner S."/>
            <person name="Warren W.C."/>
        </authorList>
    </citation>
    <scope>NUCLEOTIDE SEQUENCE [LARGE SCALE GENOMIC DNA]</scope>
</reference>
<proteinExistence type="inferred from homology"/>
<dbReference type="Proteomes" id="UP000314986">
    <property type="component" value="Unassembled WGS sequence"/>
</dbReference>
<sequence length="134" mass="14830">EKSWVEVTKLLLLFRRDYSPRKVIPQSTDKRFLLTAGDTGACVCGCGWESNPGPLAREASAISTELQDSVAVTVTSMYCAPQVFQLAAHLVYWGKAIIIYPLCENNFYMLSPDANISTYSPLADQFAQQFPGND</sequence>
<protein>
    <recommendedName>
        <fullName evidence="1">GATOR complex protein NPRL3</fullName>
    </recommendedName>
    <alternativeName>
        <fullName evidence="1">Nitrogen permease regulator 3-like protein</fullName>
    </alternativeName>
</protein>
<evidence type="ECO:0000313" key="3">
    <source>
        <dbReference type="Proteomes" id="UP000314986"/>
    </source>
</evidence>
<comment type="similarity">
    <text evidence="1">Belongs to the NPR3 family.</text>
</comment>
<dbReference type="InterPro" id="IPR005365">
    <property type="entry name" value="Npr3"/>
</dbReference>
<comment type="subcellular location">
    <subcellularLocation>
        <location evidence="1">Lysosome</location>
    </subcellularLocation>
</comment>
<dbReference type="STRING" id="7868.ENSCMIP00000005477"/>
<comment type="function">
    <text evidence="1">As a component of the GATOR1 complex functions as an inhibitor of the amino acid-sensing branch of the TORC1 pathway.</text>
</comment>
<evidence type="ECO:0000313" key="2">
    <source>
        <dbReference type="Ensembl" id="ENSCMIP00000005477.1"/>
    </source>
</evidence>
<keyword evidence="1" id="KW-0458">Lysosome</keyword>
<keyword evidence="1" id="KW-0732">Signal</keyword>
<dbReference type="Pfam" id="PF03666">
    <property type="entry name" value="NPR3"/>
    <property type="match status" value="1"/>
</dbReference>
<dbReference type="GO" id="GO:1990130">
    <property type="term" value="C:GATOR1 complex"/>
    <property type="evidence" value="ECO:0007669"/>
    <property type="project" value="UniProtKB-UniRule"/>
</dbReference>
<dbReference type="PANTHER" id="PTHR13153">
    <property type="entry name" value="CGTHBA PROTEIN -14 GENE PROTEIN"/>
    <property type="match status" value="1"/>
</dbReference>
<accession>A0A4W3GQW3</accession>
<dbReference type="GO" id="GO:0038202">
    <property type="term" value="P:TORC1 signaling"/>
    <property type="evidence" value="ECO:0007669"/>
    <property type="project" value="TreeGrafter"/>
</dbReference>
<dbReference type="GO" id="GO:0005764">
    <property type="term" value="C:lysosome"/>
    <property type="evidence" value="ECO:0007669"/>
    <property type="project" value="UniProtKB-SubCell"/>
</dbReference>
<dbReference type="Ensembl" id="ENSCMIT00000005665.1">
    <property type="protein sequence ID" value="ENSCMIP00000005477.1"/>
    <property type="gene ID" value="ENSCMIG00000003184.1"/>
</dbReference>
<reference evidence="2" key="5">
    <citation type="submission" date="2025-09" db="UniProtKB">
        <authorList>
            <consortium name="Ensembl"/>
        </authorList>
    </citation>
    <scope>IDENTIFICATION</scope>
</reference>
<dbReference type="AlphaFoldDB" id="A0A4W3GQW3"/>
<reference evidence="3" key="2">
    <citation type="journal article" date="2007" name="PLoS Biol.">
        <title>Survey sequencing and comparative analysis of the elephant shark (Callorhinchus milii) genome.</title>
        <authorList>
            <person name="Venkatesh B."/>
            <person name="Kirkness E.F."/>
            <person name="Loh Y.H."/>
            <person name="Halpern A.L."/>
            <person name="Lee A.P."/>
            <person name="Johnson J."/>
            <person name="Dandona N."/>
            <person name="Viswanathan L.D."/>
            <person name="Tay A."/>
            <person name="Venter J.C."/>
            <person name="Strausberg R.L."/>
            <person name="Brenner S."/>
        </authorList>
    </citation>
    <scope>NUCLEOTIDE SEQUENCE [LARGE SCALE GENOMIC DNA]</scope>
</reference>
<reference evidence="2" key="4">
    <citation type="submission" date="2025-08" db="UniProtKB">
        <authorList>
            <consortium name="Ensembl"/>
        </authorList>
    </citation>
    <scope>IDENTIFICATION</scope>
</reference>
<dbReference type="GO" id="GO:1904262">
    <property type="term" value="P:negative regulation of TORC1 signaling"/>
    <property type="evidence" value="ECO:0007669"/>
    <property type="project" value="TreeGrafter"/>
</dbReference>
<name>A0A4W3GQW3_CALMI</name>